<evidence type="ECO:0000313" key="2">
    <source>
        <dbReference type="EMBL" id="SFW19113.1"/>
    </source>
</evidence>
<accession>A0A1K1M7R4</accession>
<keyword evidence="3" id="KW-1185">Reference proteome</keyword>
<dbReference type="Proteomes" id="UP000183257">
    <property type="component" value="Unassembled WGS sequence"/>
</dbReference>
<sequence>MKKVNLLIVCFLAMNFFSCSSDDDSSGGNKDAEINAQEDEPLEINSLSSALIIEGATKKTGTLTPTGGLEFTMDYSKQSAFQKNGFEIEFNSASNYTGAYIQLKDENGMADSYFDVPRDEIYVSGKGEQTKKNRNFLKGKSAGKENDAAIEVNLDESVTAGTFCYVICLYDGEGNISEPTEVCVTVEAWGGNSDLVGTWNFTKEISDGDEVKVNEEDCFTFDYTLCNEEVIVDECSTVNFLKIKFNSDGTFTYNNSFSDKNINWIDSDEACEVIYNNDEFSSDKSGKWAYNEEENQLTLVAFSETETYNDDEESYVYENGALDIEGVATISGSTLKIKELFENVGLEEDIYEYYFEKE</sequence>
<reference evidence="3" key="1">
    <citation type="submission" date="2016-11" db="EMBL/GenBank/DDBJ databases">
        <authorList>
            <person name="Varghese N."/>
            <person name="Submissions S."/>
        </authorList>
    </citation>
    <scope>NUCLEOTIDE SEQUENCE [LARGE SCALE GENOMIC DNA]</scope>
    <source>
        <strain evidence="3">DSM 24786</strain>
    </source>
</reference>
<feature type="signal peptide" evidence="1">
    <location>
        <begin position="1"/>
        <end position="21"/>
    </location>
</feature>
<proteinExistence type="predicted"/>
<feature type="chain" id="PRO_5013086025" description="Lipocalin-like domain-containing protein" evidence="1">
    <location>
        <begin position="22"/>
        <end position="358"/>
    </location>
</feature>
<dbReference type="RefSeq" id="WP_072302071.1">
    <property type="nucleotide sequence ID" value="NZ_FPIY01000001.1"/>
</dbReference>
<dbReference type="EMBL" id="FPIY01000001">
    <property type="protein sequence ID" value="SFW19113.1"/>
    <property type="molecule type" value="Genomic_DNA"/>
</dbReference>
<evidence type="ECO:0000313" key="3">
    <source>
        <dbReference type="Proteomes" id="UP000183257"/>
    </source>
</evidence>
<protein>
    <recommendedName>
        <fullName evidence="4">Lipocalin-like domain-containing protein</fullName>
    </recommendedName>
</protein>
<evidence type="ECO:0000256" key="1">
    <source>
        <dbReference type="SAM" id="SignalP"/>
    </source>
</evidence>
<dbReference type="OrthoDB" id="1155918at2"/>
<dbReference type="AlphaFoldDB" id="A0A1K1M7R4"/>
<keyword evidence="1" id="KW-0732">Signal</keyword>
<organism evidence="2 3">
    <name type="scientific">Cellulophaga fucicola</name>
    <dbReference type="NCBI Taxonomy" id="76595"/>
    <lineage>
        <taxon>Bacteria</taxon>
        <taxon>Pseudomonadati</taxon>
        <taxon>Bacteroidota</taxon>
        <taxon>Flavobacteriia</taxon>
        <taxon>Flavobacteriales</taxon>
        <taxon>Flavobacteriaceae</taxon>
        <taxon>Cellulophaga</taxon>
    </lineage>
</organism>
<evidence type="ECO:0008006" key="4">
    <source>
        <dbReference type="Google" id="ProtNLM"/>
    </source>
</evidence>
<gene>
    <name evidence="2" type="ORF">SAMN05660313_00395</name>
</gene>
<name>A0A1K1M7R4_9FLAO</name>